<organism evidence="3 4">
    <name type="scientific">Luteolibacter rhizosphaerae</name>
    <dbReference type="NCBI Taxonomy" id="2989719"/>
    <lineage>
        <taxon>Bacteria</taxon>
        <taxon>Pseudomonadati</taxon>
        <taxon>Verrucomicrobiota</taxon>
        <taxon>Verrucomicrobiia</taxon>
        <taxon>Verrucomicrobiales</taxon>
        <taxon>Verrucomicrobiaceae</taxon>
        <taxon>Luteolibacter</taxon>
    </lineage>
</organism>
<protein>
    <submittedName>
        <fullName evidence="3">Uncharacterized protein</fullName>
    </submittedName>
</protein>
<feature type="region of interest" description="Disordered" evidence="1">
    <location>
        <begin position="17"/>
        <end position="44"/>
    </location>
</feature>
<proteinExistence type="predicted"/>
<feature type="chain" id="PRO_5046153888" evidence="2">
    <location>
        <begin position="21"/>
        <end position="164"/>
    </location>
</feature>
<reference evidence="3" key="1">
    <citation type="submission" date="2022-10" db="EMBL/GenBank/DDBJ databases">
        <title>Luteolibacter sp. GHJ8, whole genome shotgun sequencing project.</title>
        <authorList>
            <person name="Zhao G."/>
            <person name="Shen L."/>
        </authorList>
    </citation>
    <scope>NUCLEOTIDE SEQUENCE</scope>
    <source>
        <strain evidence="3">GHJ8</strain>
    </source>
</reference>
<feature type="signal peptide" evidence="2">
    <location>
        <begin position="1"/>
        <end position="20"/>
    </location>
</feature>
<keyword evidence="4" id="KW-1185">Reference proteome</keyword>
<dbReference type="EMBL" id="JAPDDR010000020">
    <property type="protein sequence ID" value="MCW1916905.1"/>
    <property type="molecule type" value="Genomic_DNA"/>
</dbReference>
<evidence type="ECO:0000313" key="3">
    <source>
        <dbReference type="EMBL" id="MCW1916905.1"/>
    </source>
</evidence>
<evidence type="ECO:0000313" key="4">
    <source>
        <dbReference type="Proteomes" id="UP001165653"/>
    </source>
</evidence>
<dbReference type="Proteomes" id="UP001165653">
    <property type="component" value="Unassembled WGS sequence"/>
</dbReference>
<comment type="caution">
    <text evidence="3">The sequence shown here is derived from an EMBL/GenBank/DDBJ whole genome shotgun (WGS) entry which is preliminary data.</text>
</comment>
<gene>
    <name evidence="3" type="ORF">OJ996_25175</name>
</gene>
<evidence type="ECO:0000256" key="1">
    <source>
        <dbReference type="SAM" id="MobiDB-lite"/>
    </source>
</evidence>
<evidence type="ECO:0000256" key="2">
    <source>
        <dbReference type="SAM" id="SignalP"/>
    </source>
</evidence>
<name>A0ABT3GAU4_9BACT</name>
<sequence length="164" mass="18112">MKITPFAMLALLASSPLSHGQAEKQPSTPTKSATASKGPQLPKTITADQVKEVWVKKLVPPKTLDPKYHQTIKEFKKYLADIKAGKMDLEAKETAATYNRNRAMKDGDTAAASIYEAELERLSAARIATATRKQEEGEALRLRTQLMDISSKLGNLESEIRISR</sequence>
<accession>A0ABT3GAU4</accession>
<dbReference type="RefSeq" id="WP_264516525.1">
    <property type="nucleotide sequence ID" value="NZ_JAPDDR010000020.1"/>
</dbReference>
<feature type="compositionally biased region" description="Polar residues" evidence="1">
    <location>
        <begin position="24"/>
        <end position="37"/>
    </location>
</feature>
<keyword evidence="2" id="KW-0732">Signal</keyword>